<protein>
    <recommendedName>
        <fullName evidence="1">STAS domain-containing protein</fullName>
    </recommendedName>
</protein>
<dbReference type="Proteomes" id="UP000334923">
    <property type="component" value="Unassembled WGS sequence"/>
</dbReference>
<dbReference type="PROSITE" id="PS50801">
    <property type="entry name" value="STAS"/>
    <property type="match status" value="1"/>
</dbReference>
<sequence>MDLAECTYLDSTFLGTLAGPALKLRKKGGVLQVAGSSRRVLESIRTLGLDRLFECVENVAPYDAADLRPLESGSHKEMTGELLLQAHRSLLECDPRNAPKFQDLVTYLGAEVVPADRREAH</sequence>
<dbReference type="AlphaFoldDB" id="A0A5E6M9I4"/>
<dbReference type="Pfam" id="PF01740">
    <property type="entry name" value="STAS"/>
    <property type="match status" value="1"/>
</dbReference>
<evidence type="ECO:0000259" key="1">
    <source>
        <dbReference type="PROSITE" id="PS50801"/>
    </source>
</evidence>
<dbReference type="InterPro" id="IPR036513">
    <property type="entry name" value="STAS_dom_sf"/>
</dbReference>
<name>A0A5E6M9I4_9BACT</name>
<dbReference type="EMBL" id="CABFVA020000014">
    <property type="protein sequence ID" value="VVM05023.1"/>
    <property type="molecule type" value="Genomic_DNA"/>
</dbReference>
<gene>
    <name evidence="2" type="ORF">MAMT_00417</name>
</gene>
<feature type="domain" description="STAS" evidence="1">
    <location>
        <begin position="1"/>
        <end position="49"/>
    </location>
</feature>
<keyword evidence="3" id="KW-1185">Reference proteome</keyword>
<proteinExistence type="predicted"/>
<dbReference type="SUPFAM" id="SSF52091">
    <property type="entry name" value="SpoIIaa-like"/>
    <property type="match status" value="1"/>
</dbReference>
<accession>A0A5E6M9I4</accession>
<evidence type="ECO:0000313" key="3">
    <source>
        <dbReference type="Proteomes" id="UP000334923"/>
    </source>
</evidence>
<reference evidence="2 3" key="1">
    <citation type="submission" date="2019-09" db="EMBL/GenBank/DDBJ databases">
        <authorList>
            <person name="Cremers G."/>
        </authorList>
    </citation>
    <scope>NUCLEOTIDE SEQUENCE [LARGE SCALE GENOMIC DNA]</scope>
    <source>
        <strain evidence="2">4A</strain>
    </source>
</reference>
<dbReference type="InterPro" id="IPR002645">
    <property type="entry name" value="STAS_dom"/>
</dbReference>
<evidence type="ECO:0000313" key="2">
    <source>
        <dbReference type="EMBL" id="VVM05023.1"/>
    </source>
</evidence>
<dbReference type="CDD" id="cd07043">
    <property type="entry name" value="STAS_anti-anti-sigma_factors"/>
    <property type="match status" value="1"/>
</dbReference>
<organism evidence="2 3">
    <name type="scientific">Methylacidimicrobium tartarophylax</name>
    <dbReference type="NCBI Taxonomy" id="1041768"/>
    <lineage>
        <taxon>Bacteria</taxon>
        <taxon>Pseudomonadati</taxon>
        <taxon>Verrucomicrobiota</taxon>
        <taxon>Methylacidimicrobium</taxon>
    </lineage>
</organism>
<dbReference type="Gene3D" id="3.30.750.24">
    <property type="entry name" value="STAS domain"/>
    <property type="match status" value="1"/>
</dbReference>